<sequence>MNVPPIPNVISPNNIPCGPPFATLVKLIPAPNVKPTKGIKISPAGAKKSLKLLSKFPRIIPTIIGITVAIKAFPGILASPDAPNAINVKNGPSFKASKAIAAQSVVSP</sequence>
<dbReference type="AlphaFoldDB" id="A0A645AZD8"/>
<evidence type="ECO:0000313" key="1">
    <source>
        <dbReference type="EMBL" id="MPM58527.1"/>
    </source>
</evidence>
<reference evidence="1" key="1">
    <citation type="submission" date="2019-08" db="EMBL/GenBank/DDBJ databases">
        <authorList>
            <person name="Kucharzyk K."/>
            <person name="Murdoch R.W."/>
            <person name="Higgins S."/>
            <person name="Loffler F."/>
        </authorList>
    </citation>
    <scope>NUCLEOTIDE SEQUENCE</scope>
</reference>
<accession>A0A645AZD8</accession>
<organism evidence="1">
    <name type="scientific">bioreactor metagenome</name>
    <dbReference type="NCBI Taxonomy" id="1076179"/>
    <lineage>
        <taxon>unclassified sequences</taxon>
        <taxon>metagenomes</taxon>
        <taxon>ecological metagenomes</taxon>
    </lineage>
</organism>
<dbReference type="EMBL" id="VSSQ01016810">
    <property type="protein sequence ID" value="MPM58527.1"/>
    <property type="molecule type" value="Genomic_DNA"/>
</dbReference>
<name>A0A645AZD8_9ZZZZ</name>
<protein>
    <submittedName>
        <fullName evidence="1">Uncharacterized protein</fullName>
    </submittedName>
</protein>
<gene>
    <name evidence="1" type="ORF">SDC9_105358</name>
</gene>
<proteinExistence type="predicted"/>
<comment type="caution">
    <text evidence="1">The sequence shown here is derived from an EMBL/GenBank/DDBJ whole genome shotgun (WGS) entry which is preliminary data.</text>
</comment>